<evidence type="ECO:0000313" key="20">
    <source>
        <dbReference type="Proteomes" id="UP000488956"/>
    </source>
</evidence>
<evidence type="ECO:0000313" key="5">
    <source>
        <dbReference type="EMBL" id="KAE9154339.1"/>
    </source>
</evidence>
<protein>
    <submittedName>
        <fullName evidence="1">Uncharacterized protein</fullName>
    </submittedName>
</protein>
<evidence type="ECO:0000313" key="3">
    <source>
        <dbReference type="EMBL" id="KAE9121531.1"/>
    </source>
</evidence>
<name>A0A6A3FRG5_9STRA</name>
<accession>A0A6A3FRG5</accession>
<evidence type="ECO:0000313" key="10">
    <source>
        <dbReference type="EMBL" id="KAE9348984.1"/>
    </source>
</evidence>
<evidence type="ECO:0000313" key="11">
    <source>
        <dbReference type="Proteomes" id="UP000429523"/>
    </source>
</evidence>
<dbReference type="EMBL" id="QXFX01000296">
    <property type="protein sequence ID" value="KAE9121531.1"/>
    <property type="molecule type" value="Genomic_DNA"/>
</dbReference>
<evidence type="ECO:0000313" key="17">
    <source>
        <dbReference type="Proteomes" id="UP000460718"/>
    </source>
</evidence>
<dbReference type="EMBL" id="QXFZ01000054">
    <property type="protein sequence ID" value="KAE9136751.1"/>
    <property type="molecule type" value="Genomic_DNA"/>
</dbReference>
<evidence type="ECO:0000313" key="16">
    <source>
        <dbReference type="Proteomes" id="UP000441208"/>
    </source>
</evidence>
<dbReference type="EMBL" id="QXGB01000053">
    <property type="protein sequence ID" value="KAE9234041.1"/>
    <property type="molecule type" value="Genomic_DNA"/>
</dbReference>
<organism evidence="1 11">
    <name type="scientific">Phytophthora fragariae</name>
    <dbReference type="NCBI Taxonomy" id="53985"/>
    <lineage>
        <taxon>Eukaryota</taxon>
        <taxon>Sar</taxon>
        <taxon>Stramenopiles</taxon>
        <taxon>Oomycota</taxon>
        <taxon>Peronosporomycetes</taxon>
        <taxon>Peronosporales</taxon>
        <taxon>Peronosporaceae</taxon>
        <taxon>Phytophthora</taxon>
    </lineage>
</organism>
<evidence type="ECO:0000313" key="12">
    <source>
        <dbReference type="Proteomes" id="UP000433483"/>
    </source>
</evidence>
<evidence type="ECO:0000313" key="7">
    <source>
        <dbReference type="EMBL" id="KAE9252111.1"/>
    </source>
</evidence>
<dbReference type="AlphaFoldDB" id="A0A6A3FRG5"/>
<dbReference type="EMBL" id="QXGD01000082">
    <property type="protein sequence ID" value="KAE9254112.1"/>
    <property type="molecule type" value="Genomic_DNA"/>
</dbReference>
<dbReference type="EMBL" id="QXGC01000058">
    <property type="protein sequence ID" value="KAE9252111.1"/>
    <property type="molecule type" value="Genomic_DNA"/>
</dbReference>
<dbReference type="Proteomes" id="UP000488956">
    <property type="component" value="Unassembled WGS sequence"/>
</dbReference>
<evidence type="ECO:0000313" key="1">
    <source>
        <dbReference type="EMBL" id="KAE8948249.1"/>
    </source>
</evidence>
<evidence type="ECO:0000313" key="19">
    <source>
        <dbReference type="Proteomes" id="UP000486351"/>
    </source>
</evidence>
<sequence>MPRARAPKRTRELNEEAVEHGVAPLVQLDEARQSTRARCARAARDAADDGPVDSVSPVLDRFVLAGGVAAVQTTNFSEEEVSMLWRVAEEFVVLRWNV</sequence>
<comment type="caution">
    <text evidence="1">The sequence shown here is derived from an EMBL/GenBank/DDBJ whole genome shotgun (WGS) entry which is preliminary data.</text>
</comment>
<evidence type="ECO:0000313" key="13">
    <source>
        <dbReference type="Proteomes" id="UP000437068"/>
    </source>
</evidence>
<evidence type="ECO:0000313" key="14">
    <source>
        <dbReference type="Proteomes" id="UP000440367"/>
    </source>
</evidence>
<dbReference type="Proteomes" id="UP000437068">
    <property type="component" value="Unassembled WGS sequence"/>
</dbReference>
<dbReference type="Proteomes" id="UP000441208">
    <property type="component" value="Unassembled WGS sequence"/>
</dbReference>
<dbReference type="EMBL" id="QXGE01000064">
    <property type="protein sequence ID" value="KAE9326648.1"/>
    <property type="molecule type" value="Genomic_DNA"/>
</dbReference>
<dbReference type="Proteomes" id="UP000486351">
    <property type="component" value="Unassembled WGS sequence"/>
</dbReference>
<dbReference type="Proteomes" id="UP000429523">
    <property type="component" value="Unassembled WGS sequence"/>
</dbReference>
<dbReference type="EMBL" id="QXFW01000037">
    <property type="protein sequence ID" value="KAE9028835.1"/>
    <property type="molecule type" value="Genomic_DNA"/>
</dbReference>
<reference evidence="11 12" key="1">
    <citation type="submission" date="2018-08" db="EMBL/GenBank/DDBJ databases">
        <title>Genomic investigation of the strawberry pathogen Phytophthora fragariae indicates pathogenicity is determined by transcriptional variation in three key races.</title>
        <authorList>
            <person name="Adams T.M."/>
            <person name="Armitage A.D."/>
            <person name="Sobczyk M.K."/>
            <person name="Bates H.J."/>
            <person name="Dunwell J.M."/>
            <person name="Nellist C.F."/>
            <person name="Harrison R.J."/>
        </authorList>
    </citation>
    <scope>NUCLEOTIDE SEQUENCE [LARGE SCALE GENOMIC DNA]</scope>
    <source>
        <strain evidence="9 13">A4</strain>
        <strain evidence="8 14">BC-1</strain>
        <strain evidence="7 18">BC-23</strain>
        <strain evidence="6 12">NOV-27</strain>
        <strain evidence="5 15">NOV-5</strain>
        <strain evidence="4 16">NOV-71</strain>
        <strain evidence="10 19">NOV-77</strain>
        <strain evidence="1 11">NOV-9</strain>
        <strain evidence="3 20">ONT-3</strain>
        <strain evidence="2 17">SCRP245</strain>
    </source>
</reference>
<evidence type="ECO:0000313" key="18">
    <source>
        <dbReference type="Proteomes" id="UP000476176"/>
    </source>
</evidence>
<dbReference type="Proteomes" id="UP000460718">
    <property type="component" value="Unassembled WGS sequence"/>
</dbReference>
<evidence type="ECO:0000313" key="6">
    <source>
        <dbReference type="EMBL" id="KAE9234041.1"/>
    </source>
</evidence>
<dbReference type="Proteomes" id="UP000440732">
    <property type="component" value="Unassembled WGS sequence"/>
</dbReference>
<keyword evidence="12" id="KW-1185">Reference proteome</keyword>
<evidence type="ECO:0000313" key="4">
    <source>
        <dbReference type="EMBL" id="KAE9136751.1"/>
    </source>
</evidence>
<dbReference type="EMBL" id="QXFY01000293">
    <property type="protein sequence ID" value="KAE9348984.1"/>
    <property type="molecule type" value="Genomic_DNA"/>
</dbReference>
<dbReference type="EMBL" id="QXGF01000056">
    <property type="protein sequence ID" value="KAE8948249.1"/>
    <property type="molecule type" value="Genomic_DNA"/>
</dbReference>
<evidence type="ECO:0000313" key="2">
    <source>
        <dbReference type="EMBL" id="KAE9028835.1"/>
    </source>
</evidence>
<gene>
    <name evidence="9" type="ORF">PF001_g2336</name>
    <name evidence="8" type="ORF">PF002_g3015</name>
    <name evidence="7" type="ORF">PF004_g2138</name>
    <name evidence="6" type="ORF">PF005_g2073</name>
    <name evidence="5" type="ORF">PF006_g1617</name>
    <name evidence="4" type="ORF">PF007_g2090</name>
    <name evidence="10" type="ORF">PF008_g7105</name>
    <name evidence="1" type="ORF">PF009_g2190</name>
    <name evidence="3" type="ORF">PF010_g7069</name>
    <name evidence="2" type="ORF">PF011_g1384</name>
</gene>
<dbReference type="Proteomes" id="UP000440367">
    <property type="component" value="Unassembled WGS sequence"/>
</dbReference>
<dbReference type="Proteomes" id="UP000476176">
    <property type="component" value="Unassembled WGS sequence"/>
</dbReference>
<dbReference type="OrthoDB" id="114231at2759"/>
<evidence type="ECO:0000313" key="15">
    <source>
        <dbReference type="Proteomes" id="UP000440732"/>
    </source>
</evidence>
<evidence type="ECO:0000313" key="8">
    <source>
        <dbReference type="EMBL" id="KAE9254112.1"/>
    </source>
</evidence>
<evidence type="ECO:0000313" key="9">
    <source>
        <dbReference type="EMBL" id="KAE9326648.1"/>
    </source>
</evidence>
<proteinExistence type="predicted"/>
<dbReference type="Proteomes" id="UP000433483">
    <property type="component" value="Unassembled WGS sequence"/>
</dbReference>
<dbReference type="EMBL" id="QXGA01000041">
    <property type="protein sequence ID" value="KAE9154339.1"/>
    <property type="molecule type" value="Genomic_DNA"/>
</dbReference>